<dbReference type="Proteomes" id="UP000190105">
    <property type="component" value="Unassembled WGS sequence"/>
</dbReference>
<evidence type="ECO:0000256" key="4">
    <source>
        <dbReference type="ARBA" id="ARBA00022679"/>
    </source>
</evidence>
<dbReference type="PANTHER" id="PTHR30474:SF1">
    <property type="entry name" value="PEPTIDOGLYCAN GLYCOSYLTRANSFERASE MRDB"/>
    <property type="match status" value="1"/>
</dbReference>
<evidence type="ECO:0000256" key="3">
    <source>
        <dbReference type="ARBA" id="ARBA00022676"/>
    </source>
</evidence>
<reference evidence="13" key="1">
    <citation type="submission" date="2017-02" db="EMBL/GenBank/DDBJ databases">
        <authorList>
            <person name="Varghese N."/>
            <person name="Submissions S."/>
        </authorList>
    </citation>
    <scope>NUCLEOTIDE SEQUENCE [LARGE SCALE GENOMIC DNA]</scope>
    <source>
        <strain evidence="13">USBA 833</strain>
    </source>
</reference>
<dbReference type="GO" id="GO:0015648">
    <property type="term" value="F:lipid-linked peptidoglycan transporter activity"/>
    <property type="evidence" value="ECO:0007669"/>
    <property type="project" value="TreeGrafter"/>
</dbReference>
<dbReference type="OrthoDB" id="9812661at2"/>
<protein>
    <submittedName>
        <fullName evidence="12">Rod shape determining protein RodA</fullName>
    </submittedName>
</protein>
<dbReference type="GO" id="GO:0008360">
    <property type="term" value="P:regulation of cell shape"/>
    <property type="evidence" value="ECO:0007669"/>
    <property type="project" value="UniProtKB-KW"/>
</dbReference>
<evidence type="ECO:0000256" key="11">
    <source>
        <dbReference type="SAM" id="Phobius"/>
    </source>
</evidence>
<accession>A0A1T4XZC3</accession>
<dbReference type="GO" id="GO:0071555">
    <property type="term" value="P:cell wall organization"/>
    <property type="evidence" value="ECO:0007669"/>
    <property type="project" value="UniProtKB-KW"/>
</dbReference>
<evidence type="ECO:0000256" key="9">
    <source>
        <dbReference type="ARBA" id="ARBA00023136"/>
    </source>
</evidence>
<dbReference type="InterPro" id="IPR001182">
    <property type="entry name" value="FtsW/RodA"/>
</dbReference>
<evidence type="ECO:0000256" key="1">
    <source>
        <dbReference type="ARBA" id="ARBA00004141"/>
    </source>
</evidence>
<organism evidence="12 13">
    <name type="scientific">Caloramator quimbayensis</name>
    <dbReference type="NCBI Taxonomy" id="1147123"/>
    <lineage>
        <taxon>Bacteria</taxon>
        <taxon>Bacillati</taxon>
        <taxon>Bacillota</taxon>
        <taxon>Clostridia</taxon>
        <taxon>Eubacteriales</taxon>
        <taxon>Clostridiaceae</taxon>
        <taxon>Caloramator</taxon>
    </lineage>
</organism>
<feature type="transmembrane region" description="Helical" evidence="11">
    <location>
        <begin position="343"/>
        <end position="363"/>
    </location>
</feature>
<dbReference type="Pfam" id="PF01098">
    <property type="entry name" value="FTSW_RODA_SPOVE"/>
    <property type="match status" value="1"/>
</dbReference>
<keyword evidence="3" id="KW-0328">Glycosyltransferase</keyword>
<dbReference type="EMBL" id="FUYH01000016">
    <property type="protein sequence ID" value="SKA94568.1"/>
    <property type="molecule type" value="Genomic_DNA"/>
</dbReference>
<feature type="transmembrane region" description="Helical" evidence="11">
    <location>
        <begin position="276"/>
        <end position="294"/>
    </location>
</feature>
<dbReference type="InterPro" id="IPR018365">
    <property type="entry name" value="Cell_cycle_FtsW-rel_CS"/>
</dbReference>
<feature type="transmembrane region" description="Helical" evidence="11">
    <location>
        <begin position="188"/>
        <end position="205"/>
    </location>
</feature>
<keyword evidence="2" id="KW-1003">Cell membrane</keyword>
<dbReference type="GO" id="GO:0051301">
    <property type="term" value="P:cell division"/>
    <property type="evidence" value="ECO:0007669"/>
    <property type="project" value="InterPro"/>
</dbReference>
<dbReference type="NCBIfam" id="TIGR02210">
    <property type="entry name" value="rodA_shape"/>
    <property type="match status" value="1"/>
</dbReference>
<dbReference type="GO" id="GO:0005886">
    <property type="term" value="C:plasma membrane"/>
    <property type="evidence" value="ECO:0007669"/>
    <property type="project" value="TreeGrafter"/>
</dbReference>
<comment type="subcellular location">
    <subcellularLocation>
        <location evidence="1">Membrane</location>
        <topology evidence="1">Multi-pass membrane protein</topology>
    </subcellularLocation>
</comment>
<evidence type="ECO:0000313" key="12">
    <source>
        <dbReference type="EMBL" id="SKA94568.1"/>
    </source>
</evidence>
<dbReference type="PANTHER" id="PTHR30474">
    <property type="entry name" value="CELL CYCLE PROTEIN"/>
    <property type="match status" value="1"/>
</dbReference>
<evidence type="ECO:0000256" key="8">
    <source>
        <dbReference type="ARBA" id="ARBA00022989"/>
    </source>
</evidence>
<keyword evidence="8 11" id="KW-1133">Transmembrane helix</keyword>
<sequence>MIINKKLFKNIDYSIIFSMICITVLGIITIGSATLAITSDGISMSVLKTTVFQIVYFIVSLIIGFFILMVDYNTIGSYYKILYAGSIFLLIVVLAVGSVRNNAKSWLGIGPFGIQPSEFAKITTIITLSKLMEDMDNINKPKNLIKLIIVSIIPMGLIQLQPDTGTNLIFFVTIIGMLFMAGLDLKFIYGGAIAAIISVVGIWKLNILKPYQKDRILVFFRPEMDKLGKGYNALLAKTAIASGKFFGTGWAGGLTNGKFIPESHTDFIFCVFAEKWGFLGAMLLFALYLNIIYKSIRIANTSKDKFGFYMIMGIITMFLFQILQNIGMDIGLMPITGITLPLVSYGGSSLLTSIISIALILNVGMRRQKINF</sequence>
<name>A0A1T4XZC3_9CLOT</name>
<feature type="transmembrane region" description="Helical" evidence="11">
    <location>
        <begin position="144"/>
        <end position="160"/>
    </location>
</feature>
<keyword evidence="6" id="KW-0133">Cell shape</keyword>
<feature type="transmembrane region" description="Helical" evidence="11">
    <location>
        <begin position="81"/>
        <end position="99"/>
    </location>
</feature>
<proteinExistence type="predicted"/>
<feature type="transmembrane region" description="Helical" evidence="11">
    <location>
        <begin position="15"/>
        <end position="38"/>
    </location>
</feature>
<dbReference type="AlphaFoldDB" id="A0A1T4XZC3"/>
<evidence type="ECO:0000256" key="5">
    <source>
        <dbReference type="ARBA" id="ARBA00022692"/>
    </source>
</evidence>
<evidence type="ECO:0000256" key="10">
    <source>
        <dbReference type="ARBA" id="ARBA00023316"/>
    </source>
</evidence>
<dbReference type="STRING" id="1147123.SAMN05443428_11629"/>
<feature type="transmembrane region" description="Helical" evidence="11">
    <location>
        <begin position="166"/>
        <end position="183"/>
    </location>
</feature>
<dbReference type="GO" id="GO:0032153">
    <property type="term" value="C:cell division site"/>
    <property type="evidence" value="ECO:0007669"/>
    <property type="project" value="TreeGrafter"/>
</dbReference>
<dbReference type="InterPro" id="IPR011923">
    <property type="entry name" value="RodA/MrdB"/>
</dbReference>
<feature type="transmembrane region" description="Helical" evidence="11">
    <location>
        <begin position="50"/>
        <end position="69"/>
    </location>
</feature>
<keyword evidence="5 11" id="KW-0812">Transmembrane</keyword>
<keyword evidence="7" id="KW-0573">Peptidoglycan synthesis</keyword>
<evidence type="ECO:0000256" key="2">
    <source>
        <dbReference type="ARBA" id="ARBA00022475"/>
    </source>
</evidence>
<keyword evidence="10" id="KW-0961">Cell wall biogenesis/degradation</keyword>
<keyword evidence="13" id="KW-1185">Reference proteome</keyword>
<evidence type="ECO:0000313" key="13">
    <source>
        <dbReference type="Proteomes" id="UP000190105"/>
    </source>
</evidence>
<dbReference type="RefSeq" id="WP_078697079.1">
    <property type="nucleotide sequence ID" value="NZ_FUYH01000016.1"/>
</dbReference>
<evidence type="ECO:0000256" key="7">
    <source>
        <dbReference type="ARBA" id="ARBA00022984"/>
    </source>
</evidence>
<feature type="transmembrane region" description="Helical" evidence="11">
    <location>
        <begin position="306"/>
        <end position="323"/>
    </location>
</feature>
<dbReference type="PROSITE" id="PS00428">
    <property type="entry name" value="FTSW_RODA_SPOVE"/>
    <property type="match status" value="1"/>
</dbReference>
<dbReference type="GO" id="GO:0009252">
    <property type="term" value="P:peptidoglycan biosynthetic process"/>
    <property type="evidence" value="ECO:0007669"/>
    <property type="project" value="UniProtKB-KW"/>
</dbReference>
<dbReference type="GO" id="GO:0016757">
    <property type="term" value="F:glycosyltransferase activity"/>
    <property type="evidence" value="ECO:0007669"/>
    <property type="project" value="UniProtKB-KW"/>
</dbReference>
<keyword evidence="4" id="KW-0808">Transferase</keyword>
<gene>
    <name evidence="12" type="ORF">SAMN05443428_11629</name>
</gene>
<evidence type="ECO:0000256" key="6">
    <source>
        <dbReference type="ARBA" id="ARBA00022960"/>
    </source>
</evidence>
<keyword evidence="9 11" id="KW-0472">Membrane</keyword>